<feature type="domain" description="NodB homology" evidence="3">
    <location>
        <begin position="60"/>
        <end position="260"/>
    </location>
</feature>
<reference evidence="4 5" key="1">
    <citation type="submission" date="2020-02" db="EMBL/GenBank/DDBJ databases">
        <authorList>
            <person name="Kim M.K."/>
        </authorList>
    </citation>
    <scope>NUCLEOTIDE SEQUENCE [LARGE SCALE GENOMIC DNA]</scope>
    <source>
        <strain evidence="4 5">17J57-3</strain>
    </source>
</reference>
<accession>A0A6B3SU41</accession>
<dbReference type="AlphaFoldDB" id="A0A6B3SU41"/>
<dbReference type="Proteomes" id="UP000482155">
    <property type="component" value="Unassembled WGS sequence"/>
</dbReference>
<proteinExistence type="predicted"/>
<dbReference type="GO" id="GO:0005576">
    <property type="term" value="C:extracellular region"/>
    <property type="evidence" value="ECO:0007669"/>
    <property type="project" value="UniProtKB-SubCell"/>
</dbReference>
<dbReference type="InterPro" id="IPR051398">
    <property type="entry name" value="Polysacch_Deacetylase"/>
</dbReference>
<dbReference type="RefSeq" id="WP_163965975.1">
    <property type="nucleotide sequence ID" value="NZ_JAAIVB010000061.1"/>
</dbReference>
<dbReference type="PANTHER" id="PTHR34216">
    <property type="match status" value="1"/>
</dbReference>
<protein>
    <submittedName>
        <fullName evidence="4">Polysaccharide deacetylase family protein</fullName>
    </submittedName>
</protein>
<evidence type="ECO:0000256" key="1">
    <source>
        <dbReference type="ARBA" id="ARBA00004613"/>
    </source>
</evidence>
<evidence type="ECO:0000313" key="4">
    <source>
        <dbReference type="EMBL" id="NEX62885.1"/>
    </source>
</evidence>
<keyword evidence="2" id="KW-0732">Signal</keyword>
<evidence type="ECO:0000313" key="5">
    <source>
        <dbReference type="Proteomes" id="UP000482155"/>
    </source>
</evidence>
<comment type="subcellular location">
    <subcellularLocation>
        <location evidence="1">Secreted</location>
    </subcellularLocation>
</comment>
<organism evidence="4 5">
    <name type="scientific">Noviherbaspirillum galbum</name>
    <dbReference type="NCBI Taxonomy" id="2709383"/>
    <lineage>
        <taxon>Bacteria</taxon>
        <taxon>Pseudomonadati</taxon>
        <taxon>Pseudomonadota</taxon>
        <taxon>Betaproteobacteria</taxon>
        <taxon>Burkholderiales</taxon>
        <taxon>Oxalobacteraceae</taxon>
        <taxon>Noviherbaspirillum</taxon>
    </lineage>
</organism>
<evidence type="ECO:0000256" key="2">
    <source>
        <dbReference type="ARBA" id="ARBA00022729"/>
    </source>
</evidence>
<name>A0A6B3SU41_9BURK</name>
<dbReference type="InterPro" id="IPR011330">
    <property type="entry name" value="Glyco_hydro/deAcase_b/a-brl"/>
</dbReference>
<dbReference type="GO" id="GO:0005975">
    <property type="term" value="P:carbohydrate metabolic process"/>
    <property type="evidence" value="ECO:0007669"/>
    <property type="project" value="InterPro"/>
</dbReference>
<comment type="caution">
    <text evidence="4">The sequence shown here is derived from an EMBL/GenBank/DDBJ whole genome shotgun (WGS) entry which is preliminary data.</text>
</comment>
<gene>
    <name evidence="4" type="ORF">G3574_17520</name>
</gene>
<dbReference type="PROSITE" id="PS51677">
    <property type="entry name" value="NODB"/>
    <property type="match status" value="1"/>
</dbReference>
<sequence length="260" mass="29441">MSQPFPILLYHRLDRAGLSTSTAPEVFYSHLAALREEGWRTLTCDEFSYYLEADKEPPPRTFLITFDDGYESVHGEALGLLRALDYSAIAFIATALIRHDDALTGDEERDKFMTWDQVRSLQESGVIDCQSHGHLHANFTGQPLSAVREDLDTSVRLLASELRLPASHVRHLAWPWGLSRPEWRAIAQESGLRFQYGVSRQSYRNGMALDAIPRTCFDASPFKNFQRQFWLQTGSIAPLWDVAYPLGRTLRGIARAGRVG</sequence>
<evidence type="ECO:0000259" key="3">
    <source>
        <dbReference type="PROSITE" id="PS51677"/>
    </source>
</evidence>
<dbReference type="Gene3D" id="3.20.20.370">
    <property type="entry name" value="Glycoside hydrolase/deacetylase"/>
    <property type="match status" value="1"/>
</dbReference>
<dbReference type="Pfam" id="PF01522">
    <property type="entry name" value="Polysacc_deac_1"/>
    <property type="match status" value="1"/>
</dbReference>
<dbReference type="SUPFAM" id="SSF88713">
    <property type="entry name" value="Glycoside hydrolase/deacetylase"/>
    <property type="match status" value="1"/>
</dbReference>
<keyword evidence="5" id="KW-1185">Reference proteome</keyword>
<dbReference type="EMBL" id="JAAIVB010000061">
    <property type="protein sequence ID" value="NEX62885.1"/>
    <property type="molecule type" value="Genomic_DNA"/>
</dbReference>
<dbReference type="PANTHER" id="PTHR34216:SF3">
    <property type="entry name" value="POLY-BETA-1,6-N-ACETYL-D-GLUCOSAMINE N-DEACETYLASE"/>
    <property type="match status" value="1"/>
</dbReference>
<dbReference type="InterPro" id="IPR002509">
    <property type="entry name" value="NODB_dom"/>
</dbReference>
<dbReference type="GO" id="GO:0016810">
    <property type="term" value="F:hydrolase activity, acting on carbon-nitrogen (but not peptide) bonds"/>
    <property type="evidence" value="ECO:0007669"/>
    <property type="project" value="InterPro"/>
</dbReference>